<evidence type="ECO:0000256" key="4">
    <source>
        <dbReference type="ARBA" id="ARBA00011771"/>
    </source>
</evidence>
<organism evidence="10 11">
    <name type="scientific">Clostridium tagluense</name>
    <dbReference type="NCBI Taxonomy" id="360422"/>
    <lineage>
        <taxon>Bacteria</taxon>
        <taxon>Bacillati</taxon>
        <taxon>Bacillota</taxon>
        <taxon>Clostridia</taxon>
        <taxon>Eubacteriales</taxon>
        <taxon>Clostridiaceae</taxon>
        <taxon>Clostridium</taxon>
    </lineage>
</organism>
<dbReference type="Pfam" id="PF00374">
    <property type="entry name" value="NiFeSe_Hases"/>
    <property type="match status" value="3"/>
</dbReference>
<keyword evidence="7 9" id="KW-0560">Oxidoreductase</keyword>
<comment type="cofactor">
    <cofactor evidence="1 8">
        <name>Ni(2+)</name>
        <dbReference type="ChEBI" id="CHEBI:49786"/>
    </cofactor>
</comment>
<dbReference type="EMBL" id="BHYK01000018">
    <property type="protein sequence ID" value="GCD11482.1"/>
    <property type="molecule type" value="Genomic_DNA"/>
</dbReference>
<dbReference type="Gene3D" id="1.10.645.10">
    <property type="entry name" value="Cytochrome-c3 Hydrogenase, chain B"/>
    <property type="match status" value="1"/>
</dbReference>
<dbReference type="RefSeq" id="WP_125003340.1">
    <property type="nucleotide sequence ID" value="NZ_BHYK01000018.1"/>
</dbReference>
<gene>
    <name evidence="10" type="primary">hupL</name>
    <name evidence="10" type="ORF">Ctaglu_31050</name>
</gene>
<dbReference type="PANTHER" id="PTHR42958:SF2">
    <property type="entry name" value="UPTAKE HYDROGENASE LARGE SUBUNIT"/>
    <property type="match status" value="1"/>
</dbReference>
<feature type="binding site" evidence="8">
    <location>
        <position position="42"/>
    </location>
    <ligand>
        <name>Mg(2+)</name>
        <dbReference type="ChEBI" id="CHEBI:18420"/>
    </ligand>
</feature>
<comment type="cofactor">
    <cofactor evidence="8">
        <name>Fe cation</name>
        <dbReference type="ChEBI" id="CHEBI:24875"/>
    </cofactor>
</comment>
<dbReference type="GO" id="GO:0030313">
    <property type="term" value="C:cell envelope"/>
    <property type="evidence" value="ECO:0007669"/>
    <property type="project" value="UniProtKB-SubCell"/>
</dbReference>
<keyword evidence="8" id="KW-0408">Iron</keyword>
<comment type="subcellular location">
    <subcellularLocation>
        <location evidence="2">Cell envelope</location>
    </subcellularLocation>
</comment>
<feature type="binding site" evidence="8">
    <location>
        <position position="64"/>
    </location>
    <ligand>
        <name>Ni(2+)</name>
        <dbReference type="ChEBI" id="CHEBI:49786"/>
    </ligand>
</feature>
<dbReference type="InterPro" id="IPR001501">
    <property type="entry name" value="Ni-dep_hyd_lsu"/>
</dbReference>
<evidence type="ECO:0000313" key="11">
    <source>
        <dbReference type="Proteomes" id="UP000287872"/>
    </source>
</evidence>
<keyword evidence="5 8" id="KW-0533">Nickel</keyword>
<comment type="caution">
    <text evidence="10">The sequence shown here is derived from an EMBL/GenBank/DDBJ whole genome shotgun (WGS) entry which is preliminary data.</text>
</comment>
<keyword evidence="6 8" id="KW-0479">Metal-binding</keyword>
<evidence type="ECO:0000256" key="1">
    <source>
        <dbReference type="ARBA" id="ARBA00001967"/>
    </source>
</evidence>
<evidence type="ECO:0000256" key="8">
    <source>
        <dbReference type="PIRSR" id="PIRSR601501-1"/>
    </source>
</evidence>
<dbReference type="Proteomes" id="UP000287872">
    <property type="component" value="Unassembled WGS sequence"/>
</dbReference>
<evidence type="ECO:0000256" key="7">
    <source>
        <dbReference type="ARBA" id="ARBA00023002"/>
    </source>
</evidence>
<dbReference type="PROSITE" id="PS00507">
    <property type="entry name" value="NI_HGENASE_L_1"/>
    <property type="match status" value="1"/>
</dbReference>
<dbReference type="GO" id="GO:0016151">
    <property type="term" value="F:nickel cation binding"/>
    <property type="evidence" value="ECO:0007669"/>
    <property type="project" value="InterPro"/>
</dbReference>
<evidence type="ECO:0000256" key="6">
    <source>
        <dbReference type="ARBA" id="ARBA00022723"/>
    </source>
</evidence>
<accession>A0A401UPL5</accession>
<evidence type="ECO:0000313" key="10">
    <source>
        <dbReference type="EMBL" id="GCD11482.1"/>
    </source>
</evidence>
<feature type="binding site" evidence="8">
    <location>
        <position position="61"/>
    </location>
    <ligand>
        <name>Ni(2+)</name>
        <dbReference type="ChEBI" id="CHEBI:49786"/>
    </ligand>
</feature>
<dbReference type="OrthoDB" id="9761717at2"/>
<dbReference type="PANTHER" id="PTHR42958">
    <property type="entry name" value="HYDROGENASE-2 LARGE CHAIN"/>
    <property type="match status" value="1"/>
</dbReference>
<dbReference type="PROSITE" id="PS00508">
    <property type="entry name" value="NI_HGENASE_L_2"/>
    <property type="match status" value="1"/>
</dbReference>
<evidence type="ECO:0000256" key="2">
    <source>
        <dbReference type="ARBA" id="ARBA00004196"/>
    </source>
</evidence>
<proteinExistence type="inferred from homology"/>
<dbReference type="SUPFAM" id="SSF56762">
    <property type="entry name" value="HydB/Nqo4-like"/>
    <property type="match status" value="1"/>
</dbReference>
<feature type="binding site" evidence="8">
    <location>
        <position position="449"/>
    </location>
    <ligand>
        <name>Fe cation</name>
        <dbReference type="ChEBI" id="CHEBI:24875"/>
    </ligand>
</feature>
<dbReference type="InterPro" id="IPR018194">
    <property type="entry name" value="Ni-dep_hyd_lsu_Ni_BS"/>
</dbReference>
<evidence type="ECO:0000256" key="3">
    <source>
        <dbReference type="ARBA" id="ARBA00009292"/>
    </source>
</evidence>
<keyword evidence="8" id="KW-0460">Magnesium</keyword>
<dbReference type="InterPro" id="IPR029014">
    <property type="entry name" value="NiFe-Hase_large"/>
</dbReference>
<protein>
    <submittedName>
        <fullName evidence="10">Ni/Fe hydrogenase</fullName>
    </submittedName>
</protein>
<evidence type="ECO:0000256" key="5">
    <source>
        <dbReference type="ARBA" id="ARBA00022596"/>
    </source>
</evidence>
<feature type="binding site" evidence="8">
    <location>
        <position position="446"/>
    </location>
    <ligand>
        <name>Ni(2+)</name>
        <dbReference type="ChEBI" id="CHEBI:49786"/>
    </ligand>
</feature>
<dbReference type="GO" id="GO:0008901">
    <property type="term" value="F:ferredoxin hydrogenase activity"/>
    <property type="evidence" value="ECO:0007669"/>
    <property type="project" value="InterPro"/>
</dbReference>
<evidence type="ECO:0000256" key="9">
    <source>
        <dbReference type="RuleBase" id="RU003896"/>
    </source>
</evidence>
<dbReference type="AlphaFoldDB" id="A0A401UPL5"/>
<dbReference type="InterPro" id="IPR050867">
    <property type="entry name" value="NiFe/NiFeSe_hydrgnase_LSU"/>
</dbReference>
<comment type="subunit">
    <text evidence="4">Heterodimer of a large and a small subunit.</text>
</comment>
<reference evidence="10 11" key="1">
    <citation type="submission" date="2018-11" db="EMBL/GenBank/DDBJ databases">
        <title>Genome sequencing and assembly of Clostridium tagluense strain A121.</title>
        <authorList>
            <person name="Murakami T."/>
            <person name="Segawa T."/>
            <person name="Shcherbakova V.A."/>
            <person name="Mori H."/>
            <person name="Yoshimura Y."/>
        </authorList>
    </citation>
    <scope>NUCLEOTIDE SEQUENCE [LARGE SCALE GENOMIC DNA]</scope>
    <source>
        <strain evidence="10 11">A121</strain>
    </source>
</reference>
<feature type="binding site" evidence="8">
    <location>
        <position position="398"/>
    </location>
    <ligand>
        <name>Mg(2+)</name>
        <dbReference type="ChEBI" id="CHEBI:18420"/>
    </ligand>
</feature>
<feature type="binding site" evidence="8">
    <location>
        <position position="64"/>
    </location>
    <ligand>
        <name>Fe cation</name>
        <dbReference type="ChEBI" id="CHEBI:24875"/>
    </ligand>
</feature>
<keyword evidence="11" id="KW-1185">Reference proteome</keyword>
<feature type="binding site" evidence="8">
    <location>
        <position position="452"/>
    </location>
    <ligand>
        <name>Mg(2+)</name>
        <dbReference type="ChEBI" id="CHEBI:18420"/>
    </ligand>
</feature>
<name>A0A401UPL5_9CLOT</name>
<sequence>MTTKITIDPITRIMGPLSIEVEIKKNKIVDAKSSGIQFRGFEKMLIGRFPLDAVYFTERICGICSTSHGLVASLALEDALKIKPNENGVKIRNFAHGAEYLQNIIRQICIFVFPDYVNITIVPGNSDYDLRLSNKYTEKINKDYVKALECSRLAHEIIALIGGKVPHNHGVFVGGTTANMDASKIIRMRSILQSISEFMCENMVEAINIIAHYYPEYFKIGGGTKNLLTYGLFHDLNNKEIEYVQPSSYIDGEIATLDAKAITESSAFSWYKDSKASEVPANAPSEMDIKKPGAYTFIKAPRYSGKVVQVGPLARMILSGSYRNSISTMDRLMARVLEGKKLCEKMLIILDEIDPIPAVQEKYIIPESAQGVGLCDAVRGALGHWTTIEKGVIKNCDIVTPTAWNLSPIDERMQHGALESALIGTEIQNLKNPIEIGRTVRSFDPCISCATHVNTEYGEPFYINIT</sequence>
<comment type="similarity">
    <text evidence="3 9">Belongs to the [NiFe]/[NiFeSe] hydrogenase large subunit family.</text>
</comment>